<dbReference type="Proteomes" id="UP000765509">
    <property type="component" value="Unassembled WGS sequence"/>
</dbReference>
<accession>A0A9Q3JPB9</accession>
<gene>
    <name evidence="1" type="ORF">O181_105872</name>
</gene>
<proteinExistence type="predicted"/>
<dbReference type="EMBL" id="AVOT02078647">
    <property type="protein sequence ID" value="MBW0566157.1"/>
    <property type="molecule type" value="Genomic_DNA"/>
</dbReference>
<evidence type="ECO:0000313" key="2">
    <source>
        <dbReference type="Proteomes" id="UP000765509"/>
    </source>
</evidence>
<name>A0A9Q3JPB9_9BASI</name>
<comment type="caution">
    <text evidence="1">The sequence shown here is derived from an EMBL/GenBank/DDBJ whole genome shotgun (WGS) entry which is preliminary data.</text>
</comment>
<protein>
    <submittedName>
        <fullName evidence="1">Uncharacterized protein</fullName>
    </submittedName>
</protein>
<evidence type="ECO:0000313" key="1">
    <source>
        <dbReference type="EMBL" id="MBW0566157.1"/>
    </source>
</evidence>
<sequence length="122" mass="14246">MTLILTNDTQNQNIIKPNILENEEEEDYVILPIIKFQEMYDYEIDSTPIKSQYISELPGSNPTNFEILELLTTTGIKENLRNHYWKKPYGYYKMTIQGLYYTLLWSKVGFNLDGLEILGGTP</sequence>
<organism evidence="1 2">
    <name type="scientific">Austropuccinia psidii MF-1</name>
    <dbReference type="NCBI Taxonomy" id="1389203"/>
    <lineage>
        <taxon>Eukaryota</taxon>
        <taxon>Fungi</taxon>
        <taxon>Dikarya</taxon>
        <taxon>Basidiomycota</taxon>
        <taxon>Pucciniomycotina</taxon>
        <taxon>Pucciniomycetes</taxon>
        <taxon>Pucciniales</taxon>
        <taxon>Sphaerophragmiaceae</taxon>
        <taxon>Austropuccinia</taxon>
    </lineage>
</organism>
<reference evidence="1" key="1">
    <citation type="submission" date="2021-03" db="EMBL/GenBank/DDBJ databases">
        <title>Draft genome sequence of rust myrtle Austropuccinia psidii MF-1, a brazilian biotype.</title>
        <authorList>
            <person name="Quecine M.C."/>
            <person name="Pachon D.M.R."/>
            <person name="Bonatelli M.L."/>
            <person name="Correr F.H."/>
            <person name="Franceschini L.M."/>
            <person name="Leite T.F."/>
            <person name="Margarido G.R.A."/>
            <person name="Almeida C.A."/>
            <person name="Ferrarezi J.A."/>
            <person name="Labate C.A."/>
        </authorList>
    </citation>
    <scope>NUCLEOTIDE SEQUENCE</scope>
    <source>
        <strain evidence="1">MF-1</strain>
    </source>
</reference>
<keyword evidence="2" id="KW-1185">Reference proteome</keyword>
<dbReference type="AlphaFoldDB" id="A0A9Q3JPB9"/>